<dbReference type="NCBIfam" id="TIGR04294">
    <property type="entry name" value="pre_pil_HX9DG"/>
    <property type="match status" value="1"/>
</dbReference>
<dbReference type="AlphaFoldDB" id="A0A518K9I0"/>
<dbReference type="InterPro" id="IPR045584">
    <property type="entry name" value="Pilin-like"/>
</dbReference>
<proteinExistence type="predicted"/>
<dbReference type="PANTHER" id="PTHR30093:SF2">
    <property type="entry name" value="TYPE II SECRETION SYSTEM PROTEIN H"/>
    <property type="match status" value="1"/>
</dbReference>
<protein>
    <recommendedName>
        <fullName evidence="1">DUF1559 domain-containing protein</fullName>
    </recommendedName>
</protein>
<sequence>MQADRRFRRNRPRQFAGAFTLIELLVVIALIGTLVALLLPAVQAAREAARRTECANHLKQLALGSLNHVSTHGHFPTGGWGFHWVGAADSGYGEKQPGSWAYNLLAYTEHYALRDLGQGVLAALTRGQPRTDQQRAEMRTLVTTPLELFMCPSKREVIAYPFVDGSLGVVAWNAEDCKANECSVARGDYRVCAGNKNRADNNGPAPGEIASFLAKPKPTIYNGVSYLRSEVRVGQITDGTSRTVFAGEKALHPKDYATGTDAANDQCLYSGHDKDNAAYTGEGFWLGSAESNPQMTFPPVKDGEPNKVMQLRFGSAHPAGILMAFCDGSVRLYGFDVDPITFALLGGRNDGETRH</sequence>
<evidence type="ECO:0000259" key="1">
    <source>
        <dbReference type="Pfam" id="PF07596"/>
    </source>
</evidence>
<evidence type="ECO:0000313" key="3">
    <source>
        <dbReference type="Proteomes" id="UP000316426"/>
    </source>
</evidence>
<evidence type="ECO:0000313" key="2">
    <source>
        <dbReference type="EMBL" id="QDV74447.1"/>
    </source>
</evidence>
<feature type="domain" description="DUF1559" evidence="1">
    <location>
        <begin position="43"/>
        <end position="332"/>
    </location>
</feature>
<dbReference type="RefSeq" id="WP_145117004.1">
    <property type="nucleotide sequence ID" value="NZ_CP036349.1"/>
</dbReference>
<organism evidence="2 3">
    <name type="scientific">Botrimarina mediterranea</name>
    <dbReference type="NCBI Taxonomy" id="2528022"/>
    <lineage>
        <taxon>Bacteria</taxon>
        <taxon>Pseudomonadati</taxon>
        <taxon>Planctomycetota</taxon>
        <taxon>Planctomycetia</taxon>
        <taxon>Pirellulales</taxon>
        <taxon>Lacipirellulaceae</taxon>
        <taxon>Botrimarina</taxon>
    </lineage>
</organism>
<dbReference type="SUPFAM" id="SSF54523">
    <property type="entry name" value="Pili subunits"/>
    <property type="match status" value="1"/>
</dbReference>
<dbReference type="NCBIfam" id="TIGR02532">
    <property type="entry name" value="IV_pilin_GFxxxE"/>
    <property type="match status" value="1"/>
</dbReference>
<dbReference type="EMBL" id="CP036349">
    <property type="protein sequence ID" value="QDV74447.1"/>
    <property type="molecule type" value="Genomic_DNA"/>
</dbReference>
<dbReference type="Pfam" id="PF07596">
    <property type="entry name" value="SBP_bac_10"/>
    <property type="match status" value="1"/>
</dbReference>
<dbReference type="InterPro" id="IPR011453">
    <property type="entry name" value="DUF1559"/>
</dbReference>
<name>A0A518K9I0_9BACT</name>
<dbReference type="Proteomes" id="UP000316426">
    <property type="component" value="Chromosome"/>
</dbReference>
<gene>
    <name evidence="2" type="ORF">Spa11_26500</name>
</gene>
<reference evidence="2 3" key="1">
    <citation type="submission" date="2019-02" db="EMBL/GenBank/DDBJ databases">
        <title>Deep-cultivation of Planctomycetes and their phenomic and genomic characterization uncovers novel biology.</title>
        <authorList>
            <person name="Wiegand S."/>
            <person name="Jogler M."/>
            <person name="Boedeker C."/>
            <person name="Pinto D."/>
            <person name="Vollmers J."/>
            <person name="Rivas-Marin E."/>
            <person name="Kohn T."/>
            <person name="Peeters S.H."/>
            <person name="Heuer A."/>
            <person name="Rast P."/>
            <person name="Oberbeckmann S."/>
            <person name="Bunk B."/>
            <person name="Jeske O."/>
            <person name="Meyerdierks A."/>
            <person name="Storesund J.E."/>
            <person name="Kallscheuer N."/>
            <person name="Luecker S."/>
            <person name="Lage O.M."/>
            <person name="Pohl T."/>
            <person name="Merkel B.J."/>
            <person name="Hornburger P."/>
            <person name="Mueller R.-W."/>
            <person name="Bruemmer F."/>
            <person name="Labrenz M."/>
            <person name="Spormann A.M."/>
            <person name="Op den Camp H."/>
            <person name="Overmann J."/>
            <person name="Amann R."/>
            <person name="Jetten M.S.M."/>
            <person name="Mascher T."/>
            <person name="Medema M.H."/>
            <person name="Devos D.P."/>
            <person name="Kaster A.-K."/>
            <person name="Ovreas L."/>
            <person name="Rohde M."/>
            <person name="Galperin M.Y."/>
            <person name="Jogler C."/>
        </authorList>
    </citation>
    <scope>NUCLEOTIDE SEQUENCE [LARGE SCALE GENOMIC DNA]</scope>
    <source>
        <strain evidence="2 3">Spa11</strain>
    </source>
</reference>
<dbReference type="InterPro" id="IPR012902">
    <property type="entry name" value="N_methyl_site"/>
</dbReference>
<dbReference type="KEGG" id="bmei:Spa11_26500"/>
<accession>A0A518K9I0</accession>
<keyword evidence="3" id="KW-1185">Reference proteome</keyword>
<dbReference type="PANTHER" id="PTHR30093">
    <property type="entry name" value="GENERAL SECRETION PATHWAY PROTEIN G"/>
    <property type="match status" value="1"/>
</dbReference>
<dbReference type="InterPro" id="IPR027558">
    <property type="entry name" value="Pre_pil_HX9DG_C"/>
</dbReference>
<dbReference type="Gene3D" id="3.30.700.10">
    <property type="entry name" value="Glycoprotein, Type 4 Pilin"/>
    <property type="match status" value="1"/>
</dbReference>